<reference evidence="2 3" key="1">
    <citation type="submission" date="2017-07" db="EMBL/GenBank/DDBJ databases">
        <authorList>
            <person name="Talla V."/>
            <person name="Backstrom N."/>
        </authorList>
    </citation>
    <scope>NUCLEOTIDE SEQUENCE [LARGE SCALE GENOMIC DNA]</scope>
</reference>
<dbReference type="EMBL" id="FZQP02004812">
    <property type="protein sequence ID" value="VVD00557.1"/>
    <property type="molecule type" value="Genomic_DNA"/>
</dbReference>
<evidence type="ECO:0000313" key="3">
    <source>
        <dbReference type="Proteomes" id="UP000324832"/>
    </source>
</evidence>
<organism evidence="2 3">
    <name type="scientific">Leptidea sinapis</name>
    <dbReference type="NCBI Taxonomy" id="189913"/>
    <lineage>
        <taxon>Eukaryota</taxon>
        <taxon>Metazoa</taxon>
        <taxon>Ecdysozoa</taxon>
        <taxon>Arthropoda</taxon>
        <taxon>Hexapoda</taxon>
        <taxon>Insecta</taxon>
        <taxon>Pterygota</taxon>
        <taxon>Neoptera</taxon>
        <taxon>Endopterygota</taxon>
        <taxon>Lepidoptera</taxon>
        <taxon>Glossata</taxon>
        <taxon>Ditrysia</taxon>
        <taxon>Papilionoidea</taxon>
        <taxon>Pieridae</taxon>
        <taxon>Dismorphiinae</taxon>
        <taxon>Leptidea</taxon>
    </lineage>
</organism>
<name>A0A5E4QRF9_9NEOP</name>
<feature type="compositionally biased region" description="Low complexity" evidence="1">
    <location>
        <begin position="16"/>
        <end position="31"/>
    </location>
</feature>
<keyword evidence="3" id="KW-1185">Reference proteome</keyword>
<sequence length="123" mass="14131">MHESCKKSVTQEQQKSTCCSSRTGSSTPGSTKETEPLSKVLNNLNEAASFDRKCNDKISALLATQQELQDQIIHLEHREQEGAELLRQADNMWTSMEECYKKKLKESQDRQQELMKQRQKVAK</sequence>
<dbReference type="AlphaFoldDB" id="A0A5E4QRF9"/>
<evidence type="ECO:0000256" key="1">
    <source>
        <dbReference type="SAM" id="MobiDB-lite"/>
    </source>
</evidence>
<accession>A0A5E4QRF9</accession>
<evidence type="ECO:0000313" key="2">
    <source>
        <dbReference type="EMBL" id="VVD00557.1"/>
    </source>
</evidence>
<gene>
    <name evidence="2" type="ORF">LSINAPIS_LOCUS11164</name>
</gene>
<feature type="region of interest" description="Disordered" evidence="1">
    <location>
        <begin position="1"/>
        <end position="37"/>
    </location>
</feature>
<protein>
    <submittedName>
        <fullName evidence="2">Uncharacterized protein</fullName>
    </submittedName>
</protein>
<proteinExistence type="predicted"/>
<dbReference type="Proteomes" id="UP000324832">
    <property type="component" value="Unassembled WGS sequence"/>
</dbReference>